<dbReference type="InterPro" id="IPR036392">
    <property type="entry name" value="PLAT/LH2_dom_sf"/>
</dbReference>
<accession>A0ABM1KFA9</accession>
<dbReference type="InterPro" id="IPR020833">
    <property type="entry name" value="LipOase_Fe_BS"/>
</dbReference>
<dbReference type="PRINTS" id="PR00087">
    <property type="entry name" value="LIPOXYGENASE"/>
</dbReference>
<comment type="pathway">
    <text evidence="3">Lipid metabolism.</text>
</comment>
<evidence type="ECO:0000259" key="14">
    <source>
        <dbReference type="PROSITE" id="PS51393"/>
    </source>
</evidence>
<dbReference type="GeneID" id="107115250"/>
<evidence type="ECO:0000256" key="2">
    <source>
        <dbReference type="ARBA" id="ARBA00004496"/>
    </source>
</evidence>
<dbReference type="Gene3D" id="1.20.245.10">
    <property type="entry name" value="Lipoxygenase-1, Domain 5"/>
    <property type="match status" value="1"/>
</dbReference>
<evidence type="ECO:0000256" key="12">
    <source>
        <dbReference type="RuleBase" id="RU003974"/>
    </source>
</evidence>
<evidence type="ECO:0000256" key="9">
    <source>
        <dbReference type="ARBA" id="ARBA00023004"/>
    </source>
</evidence>
<keyword evidence="6 12" id="KW-0479">Metal-binding</keyword>
<evidence type="ECO:0000256" key="4">
    <source>
        <dbReference type="ARBA" id="ARBA00009419"/>
    </source>
</evidence>
<dbReference type="InterPro" id="IPR000907">
    <property type="entry name" value="LipOase"/>
</dbReference>
<evidence type="ECO:0000256" key="1">
    <source>
        <dbReference type="ARBA" id="ARBA00001962"/>
    </source>
</evidence>
<comment type="caution">
    <text evidence="11">Lacks conserved residue(s) required for the propagation of feature annotation.</text>
</comment>
<evidence type="ECO:0000256" key="8">
    <source>
        <dbReference type="ARBA" id="ARBA00023002"/>
    </source>
</evidence>
<feature type="domain" description="PLAT" evidence="13">
    <location>
        <begin position="2"/>
        <end position="119"/>
    </location>
</feature>
<dbReference type="PROSITE" id="PS00711">
    <property type="entry name" value="LIPOXYGENASE_1"/>
    <property type="match status" value="1"/>
</dbReference>
<keyword evidence="5" id="KW-0963">Cytoplasm</keyword>
<comment type="similarity">
    <text evidence="4 12">Belongs to the lipoxygenase family.</text>
</comment>
<proteinExistence type="inferred from homology"/>
<dbReference type="SMART" id="SM00308">
    <property type="entry name" value="LH2"/>
    <property type="match status" value="1"/>
</dbReference>
<comment type="subcellular location">
    <subcellularLocation>
        <location evidence="2">Cytoplasm</location>
    </subcellularLocation>
</comment>
<reference evidence="16" key="1">
    <citation type="submission" date="2025-08" db="UniProtKB">
        <authorList>
            <consortium name="RefSeq"/>
        </authorList>
    </citation>
    <scope>IDENTIFICATION</scope>
</reference>
<evidence type="ECO:0000256" key="5">
    <source>
        <dbReference type="ARBA" id="ARBA00022490"/>
    </source>
</evidence>
<evidence type="ECO:0000313" key="16">
    <source>
        <dbReference type="RefSeq" id="XP_015272396.1"/>
    </source>
</evidence>
<name>A0ABM1KFA9_GEKJA</name>
<dbReference type="Gene3D" id="3.10.450.60">
    <property type="match status" value="1"/>
</dbReference>
<evidence type="ECO:0000259" key="13">
    <source>
        <dbReference type="PROSITE" id="PS50095"/>
    </source>
</evidence>
<dbReference type="InterPro" id="IPR036226">
    <property type="entry name" value="LipOase_C_sf"/>
</dbReference>
<dbReference type="PANTHER" id="PTHR11771">
    <property type="entry name" value="LIPOXYGENASE"/>
    <property type="match status" value="1"/>
</dbReference>
<sequence>MAKYTICMSTGSFLHLGALDSVSISIVGTEGDSPQTSLGSWPSKFISGEENKSELICDQDLGEILLLRLQKTPLLNVIPTKWYCNYVKVISPQGQIYIFPCYQWLEGHEDLELREGTAKTAAMDSLPLLKKHRKKQLKRRQEDYKWKTLAEGIPRCLAVESPQELDSDVKFSFVKSTLFKTRTTAKRVELKLKGFSDSQESWEELDDIRQVFWFNKTPLSEFTTNNWKSDKFFGYQFLNGVNPQMIQKCTEIPGKFPVTQEMVASSLGGGTTLEKELEKGTIFLVDYHILEGIPPGVNNEEQQYITAPLCLLHLSPQKELVPLAIQLSQTPGPDTPIFLPSDSEWDWILAKTWVRNADFHVHQALTHLLRTHLLAEVFTLATLRQLPMCHPVYKLLIPHTRFTLHINTVARERLINKGGVFDKATGTGYDGLMQLLQKGTEALTYSSLCLGEELESRGTASVPNYYYRDDGLKIWEAVESFVSGLVDFYYKSDSSVTEDSELQCWIKEIFTEGFLNRKSSGIPTSLGSVKELKKFLTMVIYTCSAQHSAVNSGQYELGAWMPNFPSSMRKPPPKTKGTANEENYKETIPAINTTCTILSTLWVLSADPGDMIPLGKYPEEHFTEKEPKSLMEAFQKHLETISKEIEKRNQLLEPCFIGYRHLYPPDIENSVSI</sequence>
<dbReference type="InterPro" id="IPR020834">
    <property type="entry name" value="LipOase_CS"/>
</dbReference>
<evidence type="ECO:0000256" key="10">
    <source>
        <dbReference type="ARBA" id="ARBA00023098"/>
    </source>
</evidence>
<protein>
    <submittedName>
        <fullName evidence="16">Hydroperoxide isomerase ALOXE3-like</fullName>
    </submittedName>
</protein>
<dbReference type="Proteomes" id="UP000694871">
    <property type="component" value="Unplaced"/>
</dbReference>
<dbReference type="InterPro" id="IPR001885">
    <property type="entry name" value="LipOase_mml"/>
</dbReference>
<keyword evidence="10" id="KW-0443">Lipid metabolism</keyword>
<evidence type="ECO:0000256" key="7">
    <source>
        <dbReference type="ARBA" id="ARBA00022964"/>
    </source>
</evidence>
<evidence type="ECO:0000256" key="11">
    <source>
        <dbReference type="PROSITE-ProRule" id="PRU00152"/>
    </source>
</evidence>
<dbReference type="InterPro" id="IPR001024">
    <property type="entry name" value="PLAT/LH2_dom"/>
</dbReference>
<dbReference type="PROSITE" id="PS50095">
    <property type="entry name" value="PLAT"/>
    <property type="match status" value="1"/>
</dbReference>
<dbReference type="SUPFAM" id="SSF48484">
    <property type="entry name" value="Lipoxigenase"/>
    <property type="match status" value="1"/>
</dbReference>
<evidence type="ECO:0000256" key="3">
    <source>
        <dbReference type="ARBA" id="ARBA00005189"/>
    </source>
</evidence>
<dbReference type="InterPro" id="IPR013819">
    <property type="entry name" value="LipOase_C"/>
</dbReference>
<keyword evidence="9 12" id="KW-0408">Iron</keyword>
<dbReference type="Gene3D" id="2.60.60.20">
    <property type="entry name" value="PLAT/LH2 domain"/>
    <property type="match status" value="1"/>
</dbReference>
<dbReference type="PRINTS" id="PR00467">
    <property type="entry name" value="MAMLPOXGNASE"/>
</dbReference>
<keyword evidence="7 12" id="KW-0223">Dioxygenase</keyword>
<dbReference type="PROSITE" id="PS51393">
    <property type="entry name" value="LIPOXYGENASE_3"/>
    <property type="match status" value="1"/>
</dbReference>
<dbReference type="RefSeq" id="XP_015272396.1">
    <property type="nucleotide sequence ID" value="XM_015416910.1"/>
</dbReference>
<dbReference type="PROSITE" id="PS00081">
    <property type="entry name" value="LIPOXYGENASE_2"/>
    <property type="match status" value="1"/>
</dbReference>
<dbReference type="Pfam" id="PF01477">
    <property type="entry name" value="PLAT"/>
    <property type="match status" value="1"/>
</dbReference>
<dbReference type="SUPFAM" id="SSF49723">
    <property type="entry name" value="Lipase/lipooxygenase domain (PLAT/LH2 domain)"/>
    <property type="match status" value="1"/>
</dbReference>
<keyword evidence="15" id="KW-1185">Reference proteome</keyword>
<evidence type="ECO:0000256" key="6">
    <source>
        <dbReference type="ARBA" id="ARBA00022723"/>
    </source>
</evidence>
<comment type="cofactor">
    <cofactor evidence="1 12">
        <name>Fe cation</name>
        <dbReference type="ChEBI" id="CHEBI:24875"/>
    </cofactor>
</comment>
<evidence type="ECO:0000313" key="15">
    <source>
        <dbReference type="Proteomes" id="UP000694871"/>
    </source>
</evidence>
<dbReference type="Pfam" id="PF00305">
    <property type="entry name" value="Lipoxygenase"/>
    <property type="match status" value="1"/>
</dbReference>
<keyword evidence="8 12" id="KW-0560">Oxidoreductase</keyword>
<organism evidence="15 16">
    <name type="scientific">Gekko japonicus</name>
    <name type="common">Schlegel's Japanese gecko</name>
    <dbReference type="NCBI Taxonomy" id="146911"/>
    <lineage>
        <taxon>Eukaryota</taxon>
        <taxon>Metazoa</taxon>
        <taxon>Chordata</taxon>
        <taxon>Craniata</taxon>
        <taxon>Vertebrata</taxon>
        <taxon>Euteleostomi</taxon>
        <taxon>Lepidosauria</taxon>
        <taxon>Squamata</taxon>
        <taxon>Bifurcata</taxon>
        <taxon>Gekkota</taxon>
        <taxon>Gekkonidae</taxon>
        <taxon>Gekkoninae</taxon>
        <taxon>Gekko</taxon>
    </lineage>
</organism>
<feature type="domain" description="Lipoxygenase" evidence="14">
    <location>
        <begin position="119"/>
        <end position="673"/>
    </location>
</feature>
<gene>
    <name evidence="16" type="primary">LOC107115250</name>
</gene>